<evidence type="ECO:0000256" key="6">
    <source>
        <dbReference type="ARBA" id="ARBA00023136"/>
    </source>
</evidence>
<comment type="subcellular location">
    <subcellularLocation>
        <location evidence="1 7">Cell membrane</location>
        <topology evidence="1 7">Multi-pass membrane protein</topology>
    </subcellularLocation>
</comment>
<keyword evidence="10" id="KW-1185">Reference proteome</keyword>
<keyword evidence="4 7" id="KW-0812">Transmembrane</keyword>
<name>A0ABX6P751_9BURK</name>
<reference evidence="9 10" key="1">
    <citation type="submission" date="2020-05" db="EMBL/GenBank/DDBJ databases">
        <title>Ramlibacter rhizophilus sp. nov., isolated from rhizosphere soil of national flower Mugunghwa from South Korea.</title>
        <authorList>
            <person name="Zheng-Fei Y."/>
            <person name="Huan T."/>
        </authorList>
    </citation>
    <scope>NUCLEOTIDE SEQUENCE [LARGE SCALE GENOMIC DNA]</scope>
    <source>
        <strain evidence="9 10">H242</strain>
    </source>
</reference>
<dbReference type="PROSITE" id="PS50928">
    <property type="entry name" value="ABC_TM1"/>
    <property type="match status" value="1"/>
</dbReference>
<dbReference type="Proteomes" id="UP000500826">
    <property type="component" value="Chromosome"/>
</dbReference>
<keyword evidence="2 7" id="KW-0813">Transport</keyword>
<feature type="transmembrane region" description="Helical" evidence="7">
    <location>
        <begin position="71"/>
        <end position="93"/>
    </location>
</feature>
<dbReference type="PANTHER" id="PTHR30151">
    <property type="entry name" value="ALKANE SULFONATE ABC TRANSPORTER-RELATED, MEMBRANE SUBUNIT"/>
    <property type="match status" value="1"/>
</dbReference>
<comment type="similarity">
    <text evidence="7">Belongs to the binding-protein-dependent transport system permease family.</text>
</comment>
<dbReference type="InterPro" id="IPR035906">
    <property type="entry name" value="MetI-like_sf"/>
</dbReference>
<evidence type="ECO:0000256" key="2">
    <source>
        <dbReference type="ARBA" id="ARBA00022448"/>
    </source>
</evidence>
<dbReference type="PANTHER" id="PTHR30151:SF20">
    <property type="entry name" value="ABC TRANSPORTER PERMEASE PROTEIN HI_0355-RELATED"/>
    <property type="match status" value="1"/>
</dbReference>
<keyword evidence="3" id="KW-1003">Cell membrane</keyword>
<gene>
    <name evidence="9" type="ORF">HK414_24150</name>
</gene>
<evidence type="ECO:0000259" key="8">
    <source>
        <dbReference type="PROSITE" id="PS50928"/>
    </source>
</evidence>
<dbReference type="Gene3D" id="1.10.3720.10">
    <property type="entry name" value="MetI-like"/>
    <property type="match status" value="1"/>
</dbReference>
<accession>A0ABX6P751</accession>
<evidence type="ECO:0000313" key="10">
    <source>
        <dbReference type="Proteomes" id="UP000500826"/>
    </source>
</evidence>
<feature type="transmembrane region" description="Helical" evidence="7">
    <location>
        <begin position="12"/>
        <end position="32"/>
    </location>
</feature>
<evidence type="ECO:0000256" key="1">
    <source>
        <dbReference type="ARBA" id="ARBA00004651"/>
    </source>
</evidence>
<dbReference type="EMBL" id="CP053418">
    <property type="protein sequence ID" value="QJW85352.1"/>
    <property type="molecule type" value="Genomic_DNA"/>
</dbReference>
<dbReference type="Pfam" id="PF00528">
    <property type="entry name" value="BPD_transp_1"/>
    <property type="match status" value="1"/>
</dbReference>
<dbReference type="CDD" id="cd06261">
    <property type="entry name" value="TM_PBP2"/>
    <property type="match status" value="1"/>
</dbReference>
<organism evidence="9 10">
    <name type="scientific">Ramlibacter terrae</name>
    <dbReference type="NCBI Taxonomy" id="2732511"/>
    <lineage>
        <taxon>Bacteria</taxon>
        <taxon>Pseudomonadati</taxon>
        <taxon>Pseudomonadota</taxon>
        <taxon>Betaproteobacteria</taxon>
        <taxon>Burkholderiales</taxon>
        <taxon>Comamonadaceae</taxon>
        <taxon>Ramlibacter</taxon>
    </lineage>
</organism>
<proteinExistence type="inferred from homology"/>
<evidence type="ECO:0000256" key="5">
    <source>
        <dbReference type="ARBA" id="ARBA00022989"/>
    </source>
</evidence>
<evidence type="ECO:0000256" key="4">
    <source>
        <dbReference type="ARBA" id="ARBA00022692"/>
    </source>
</evidence>
<feature type="transmembrane region" description="Helical" evidence="7">
    <location>
        <begin position="44"/>
        <end position="65"/>
    </location>
</feature>
<evidence type="ECO:0000256" key="3">
    <source>
        <dbReference type="ARBA" id="ARBA00022475"/>
    </source>
</evidence>
<protein>
    <submittedName>
        <fullName evidence="9">ABC transporter permease subunit</fullName>
    </submittedName>
</protein>
<evidence type="ECO:0000256" key="7">
    <source>
        <dbReference type="RuleBase" id="RU363032"/>
    </source>
</evidence>
<feature type="domain" description="ABC transmembrane type-1" evidence="8">
    <location>
        <begin position="5"/>
        <end position="135"/>
    </location>
</feature>
<dbReference type="InterPro" id="IPR000515">
    <property type="entry name" value="MetI-like"/>
</dbReference>
<sequence length="135" mass="14290">MFVDVAATAQLFAAGTVIGAILGCGGACALRLSPRIDATVQPFITAAMSVPKLGLVPLLVLWFGTGWLPKVLLVALTVFFVVFAFTYSGLATVDSRLVMTARVFGATPVQVTRNVVLPTVWPFVLTGLEVALPRR</sequence>
<dbReference type="SUPFAM" id="SSF161098">
    <property type="entry name" value="MetI-like"/>
    <property type="match status" value="1"/>
</dbReference>
<evidence type="ECO:0000313" key="9">
    <source>
        <dbReference type="EMBL" id="QJW85352.1"/>
    </source>
</evidence>
<keyword evidence="5 7" id="KW-1133">Transmembrane helix</keyword>
<keyword evidence="6 7" id="KW-0472">Membrane</keyword>